<gene>
    <name evidence="6" type="primary">ORF111997</name>
</gene>
<accession>A0A0B7ADG1</accession>
<evidence type="ECO:0000313" key="6">
    <source>
        <dbReference type="EMBL" id="CEK78808.1"/>
    </source>
</evidence>
<keyword evidence="3" id="KW-0342">GTP-binding</keyword>
<evidence type="ECO:0000256" key="2">
    <source>
        <dbReference type="ARBA" id="ARBA00022741"/>
    </source>
</evidence>
<evidence type="ECO:0000256" key="3">
    <source>
        <dbReference type="ARBA" id="ARBA00023134"/>
    </source>
</evidence>
<dbReference type="InterPro" id="IPR045058">
    <property type="entry name" value="GIMA/IAN/Toc"/>
</dbReference>
<dbReference type="Gene3D" id="3.40.50.300">
    <property type="entry name" value="P-loop containing nucleotide triphosphate hydrolases"/>
    <property type="match status" value="1"/>
</dbReference>
<keyword evidence="4" id="KW-0175">Coiled coil</keyword>
<dbReference type="FunFam" id="3.40.50.300:FF:000840">
    <property type="entry name" value="Immune-associated nucleotide-binding protein 9"/>
    <property type="match status" value="1"/>
</dbReference>
<evidence type="ECO:0000256" key="1">
    <source>
        <dbReference type="ARBA" id="ARBA00008535"/>
    </source>
</evidence>
<reference evidence="6" key="1">
    <citation type="submission" date="2014-12" db="EMBL/GenBank/DDBJ databases">
        <title>Insight into the proteome of Arion vulgaris.</title>
        <authorList>
            <person name="Aradska J."/>
            <person name="Bulat T."/>
            <person name="Smidak R."/>
            <person name="Sarate P."/>
            <person name="Gangsoo J."/>
            <person name="Sialana F."/>
            <person name="Bilban M."/>
            <person name="Lubec G."/>
        </authorList>
    </citation>
    <scope>NUCLEOTIDE SEQUENCE</scope>
    <source>
        <tissue evidence="6">Skin</tissue>
    </source>
</reference>
<evidence type="ECO:0000256" key="4">
    <source>
        <dbReference type="SAM" id="Coils"/>
    </source>
</evidence>
<feature type="non-terminal residue" evidence="6">
    <location>
        <position position="449"/>
    </location>
</feature>
<dbReference type="InterPro" id="IPR006703">
    <property type="entry name" value="G_AIG1"/>
</dbReference>
<dbReference type="InterPro" id="IPR027417">
    <property type="entry name" value="P-loop_NTPase"/>
</dbReference>
<organism evidence="6">
    <name type="scientific">Arion vulgaris</name>
    <dbReference type="NCBI Taxonomy" id="1028688"/>
    <lineage>
        <taxon>Eukaryota</taxon>
        <taxon>Metazoa</taxon>
        <taxon>Spiralia</taxon>
        <taxon>Lophotrochozoa</taxon>
        <taxon>Mollusca</taxon>
        <taxon>Gastropoda</taxon>
        <taxon>Heterobranchia</taxon>
        <taxon>Euthyneura</taxon>
        <taxon>Panpulmonata</taxon>
        <taxon>Eupulmonata</taxon>
        <taxon>Stylommatophora</taxon>
        <taxon>Helicina</taxon>
        <taxon>Arionoidea</taxon>
        <taxon>Arionidae</taxon>
        <taxon>Arion</taxon>
    </lineage>
</organism>
<dbReference type="GO" id="GO:0005525">
    <property type="term" value="F:GTP binding"/>
    <property type="evidence" value="ECO:0007669"/>
    <property type="project" value="UniProtKB-KW"/>
</dbReference>
<dbReference type="AlphaFoldDB" id="A0A0B7ADG1"/>
<comment type="similarity">
    <text evidence="1">Belongs to the TRAFAC class TrmE-Era-EngA-EngB-Septin-like GTPase superfamily. AIG1/Toc34/Toc159-like paraseptin GTPase family. IAN subfamily.</text>
</comment>
<dbReference type="Pfam" id="PF04548">
    <property type="entry name" value="AIG1"/>
    <property type="match status" value="1"/>
</dbReference>
<dbReference type="PROSITE" id="PS51720">
    <property type="entry name" value="G_AIG1"/>
    <property type="match status" value="1"/>
</dbReference>
<keyword evidence="2" id="KW-0547">Nucleotide-binding</keyword>
<feature type="coiled-coil region" evidence="4">
    <location>
        <begin position="352"/>
        <end position="428"/>
    </location>
</feature>
<protein>
    <recommendedName>
        <fullName evidence="5">AIG1-type G domain-containing protein</fullName>
    </recommendedName>
</protein>
<evidence type="ECO:0000259" key="5">
    <source>
        <dbReference type="PROSITE" id="PS51720"/>
    </source>
</evidence>
<dbReference type="SUPFAM" id="SSF52540">
    <property type="entry name" value="P-loop containing nucleoside triphosphate hydrolases"/>
    <property type="match status" value="1"/>
</dbReference>
<name>A0A0B7ADG1_9EUPU</name>
<sequence length="449" mass="51180">MFRFSLRYRFADVGSVLARQSFLKSETRPVTVNNTQLNCCFFENLSDEKSTQFRNMDGSAVYTDLLLVGKTGNGKSATGNSILGRKAFNVFASVSSVTKTAQIEYSEISGRIVKVVDGPGVCDTDLSEIDALELVVDSMKYAIAASPRGYHAILLVVRFGVKLTNEDKQAVQILKRIFGSDFVEKFAILVVTYGDIFDPEENKGRSFNEWCSTQTGIFRDLVSECNNRVILFDNRTKDEAKKSYQRECLFTMVDSLSRTGQRYSNDHFKSAERERDRILKEAKVPFIREETMMEASLIIQELGKIQLVELDQQLEMLHHLKSRSVRFYQSINTHHRETGTLKDLITIATNINQSIDDQMNAIEIQNKRKQEEAEIEALKAQETQSRQEEIRMLQNHIDEQNVRYNALLAQAQRTNTSVEQQYQQVASRQNESLLPLILKALIEIVPAVI</sequence>
<proteinExistence type="inferred from homology"/>
<dbReference type="EMBL" id="HACG01031943">
    <property type="protein sequence ID" value="CEK78808.1"/>
    <property type="molecule type" value="Transcribed_RNA"/>
</dbReference>
<dbReference type="PANTHER" id="PTHR10903">
    <property type="entry name" value="GTPASE, IMAP FAMILY MEMBER-RELATED"/>
    <property type="match status" value="1"/>
</dbReference>
<feature type="domain" description="AIG1-type G" evidence="5">
    <location>
        <begin position="60"/>
        <end position="272"/>
    </location>
</feature>
<dbReference type="PANTHER" id="PTHR10903:SF184">
    <property type="entry name" value="GTP-BINDING PROTEIN A"/>
    <property type="match status" value="1"/>
</dbReference>